<sequence>MMQELMRMVERTEEEPRERLARRLGARHLRARQREERRAEEVIMEIAWSRLC</sequence>
<name>A0ABV5DTZ2_9ACTN</name>
<dbReference type="RefSeq" id="WP_376737177.1">
    <property type="nucleotide sequence ID" value="NZ_JAYMRS010000003.1"/>
</dbReference>
<proteinExistence type="predicted"/>
<keyword evidence="2" id="KW-1185">Reference proteome</keyword>
<protein>
    <submittedName>
        <fullName evidence="1">Uncharacterized protein</fullName>
    </submittedName>
</protein>
<accession>A0ABV5DTZ2</accession>
<gene>
    <name evidence="1" type="ORF">VSQ78_10140</name>
</gene>
<comment type="caution">
    <text evidence="1">The sequence shown here is derived from an EMBL/GenBank/DDBJ whole genome shotgun (WGS) entry which is preliminary data.</text>
</comment>
<dbReference type="EMBL" id="JAYMRS010000003">
    <property type="protein sequence ID" value="MFB8768061.1"/>
    <property type="molecule type" value="Genomic_DNA"/>
</dbReference>
<reference evidence="1 2" key="1">
    <citation type="submission" date="2024-01" db="EMBL/GenBank/DDBJ databases">
        <title>Genome mining of biosynthetic gene clusters to explore secondary metabolites of Streptomyces sp.</title>
        <authorList>
            <person name="Baig A."/>
            <person name="Ajitkumar Shintre N."/>
            <person name="Kumar H."/>
            <person name="Anbarasu A."/>
            <person name="Ramaiah S."/>
        </authorList>
    </citation>
    <scope>NUCLEOTIDE SEQUENCE [LARGE SCALE GENOMIC DNA]</scope>
    <source>
        <strain evidence="1 2">A01</strain>
    </source>
</reference>
<evidence type="ECO:0000313" key="1">
    <source>
        <dbReference type="EMBL" id="MFB8768061.1"/>
    </source>
</evidence>
<evidence type="ECO:0000313" key="2">
    <source>
        <dbReference type="Proteomes" id="UP001585053"/>
    </source>
</evidence>
<dbReference type="Proteomes" id="UP001585053">
    <property type="component" value="Unassembled WGS sequence"/>
</dbReference>
<organism evidence="1 2">
    <name type="scientific">Nocardiopsis alba</name>
    <dbReference type="NCBI Taxonomy" id="53437"/>
    <lineage>
        <taxon>Bacteria</taxon>
        <taxon>Bacillati</taxon>
        <taxon>Actinomycetota</taxon>
        <taxon>Actinomycetes</taxon>
        <taxon>Streptosporangiales</taxon>
        <taxon>Nocardiopsidaceae</taxon>
        <taxon>Nocardiopsis</taxon>
    </lineage>
</organism>